<dbReference type="Pfam" id="PF00226">
    <property type="entry name" value="DnaJ"/>
    <property type="match status" value="1"/>
</dbReference>
<protein>
    <recommendedName>
        <fullName evidence="7">J domain-containing protein</fullName>
    </recommendedName>
</protein>
<dbReference type="CDD" id="cd06257">
    <property type="entry name" value="DnaJ"/>
    <property type="match status" value="1"/>
</dbReference>
<feature type="domain" description="J" evidence="7">
    <location>
        <begin position="15"/>
        <end position="80"/>
    </location>
</feature>
<evidence type="ECO:0000256" key="6">
    <source>
        <dbReference type="SAM" id="MobiDB-lite"/>
    </source>
</evidence>
<dbReference type="Gene3D" id="3.30.70.330">
    <property type="match status" value="1"/>
</dbReference>
<dbReference type="InterPro" id="IPR036869">
    <property type="entry name" value="J_dom_sf"/>
</dbReference>
<dbReference type="PANTHER" id="PTHR44313">
    <property type="entry name" value="DNAJ HOMOLOG SUBFAMILY C MEMBER 17"/>
    <property type="match status" value="1"/>
</dbReference>
<evidence type="ECO:0000256" key="2">
    <source>
        <dbReference type="ARBA" id="ARBA00004496"/>
    </source>
</evidence>
<dbReference type="Gene3D" id="1.10.287.110">
    <property type="entry name" value="DnaJ domain"/>
    <property type="match status" value="1"/>
</dbReference>
<dbReference type="GeneID" id="59329721"/>
<organism evidence="8 9">
    <name type="scientific">Letharia lupina</name>
    <dbReference type="NCBI Taxonomy" id="560253"/>
    <lineage>
        <taxon>Eukaryota</taxon>
        <taxon>Fungi</taxon>
        <taxon>Dikarya</taxon>
        <taxon>Ascomycota</taxon>
        <taxon>Pezizomycotina</taxon>
        <taxon>Lecanoromycetes</taxon>
        <taxon>OSLEUM clade</taxon>
        <taxon>Lecanoromycetidae</taxon>
        <taxon>Lecanorales</taxon>
        <taxon>Lecanorineae</taxon>
        <taxon>Parmeliaceae</taxon>
        <taxon>Letharia</taxon>
    </lineage>
</organism>
<dbReference type="PROSITE" id="PS00636">
    <property type="entry name" value="DNAJ_1"/>
    <property type="match status" value="1"/>
</dbReference>
<gene>
    <name evidence="8" type="ORF">HO133_001305</name>
</gene>
<name>A0A8H6CFG4_9LECA</name>
<dbReference type="PRINTS" id="PR00625">
    <property type="entry name" value="JDOMAIN"/>
</dbReference>
<evidence type="ECO:0000313" key="9">
    <source>
        <dbReference type="Proteomes" id="UP000593566"/>
    </source>
</evidence>
<dbReference type="PROSITE" id="PS50076">
    <property type="entry name" value="DNAJ_2"/>
    <property type="match status" value="1"/>
</dbReference>
<comment type="caution">
    <text evidence="8">The sequence shown here is derived from an EMBL/GenBank/DDBJ whole genome shotgun (WGS) entry which is preliminary data.</text>
</comment>
<dbReference type="SMART" id="SM00271">
    <property type="entry name" value="DnaJ"/>
    <property type="match status" value="1"/>
</dbReference>
<dbReference type="EMBL" id="JACCJB010000012">
    <property type="protein sequence ID" value="KAF6222219.1"/>
    <property type="molecule type" value="Genomic_DNA"/>
</dbReference>
<dbReference type="InterPro" id="IPR012677">
    <property type="entry name" value="Nucleotide-bd_a/b_plait_sf"/>
</dbReference>
<feature type="region of interest" description="Disordered" evidence="6">
    <location>
        <begin position="284"/>
        <end position="307"/>
    </location>
</feature>
<dbReference type="AlphaFoldDB" id="A0A8H6CFG4"/>
<dbReference type="PANTHER" id="PTHR44313:SF1">
    <property type="entry name" value="DNAJ HOMOLOG SUBFAMILY C MEMBER 17"/>
    <property type="match status" value="1"/>
</dbReference>
<evidence type="ECO:0000256" key="1">
    <source>
        <dbReference type="ARBA" id="ARBA00004123"/>
    </source>
</evidence>
<dbReference type="RefSeq" id="XP_037151654.1">
    <property type="nucleotide sequence ID" value="XM_037292235.1"/>
</dbReference>
<sequence length="399" mass="44683">MPSDDLKIYATSDTDFYDLLGVTFETSQKDIDRAWRRTALKYHPDKVGNDPVAKEKFHLAQIGYDLLSDPASKALYDNARSARLQRKRQNDLFEGRRRQMKDDLEARERGVKRPREEDEGDEEKLEREIRRLAEDGKRRRKEREDALRRDMRNEAENAHAAAPTPGSSSSHMNRASTSQSTVSEIDRTVKVRWPVEGEGGSITAEGVRNLFSQFGSIESADLLNSKMLRLGKKQKKQLAVVCMIQYKSVVGAHAAVEDFPKQNGPEWRTFDSVFWAANKEPDFITAHQDNRDSAPATPTPNGRTKSTYAFSDFYSQASTPAASPKAGDGGLKKMPSFASFSSAAFNTPKGSPFGKGLGVNSPSLEEMTMIRLKNAEKKRLAAEIERQDREDDAAEAKQA</sequence>
<evidence type="ECO:0000256" key="4">
    <source>
        <dbReference type="ARBA" id="ARBA00023186"/>
    </source>
</evidence>
<comment type="subcellular location">
    <subcellularLocation>
        <location evidence="2">Cytoplasm</location>
    </subcellularLocation>
    <subcellularLocation>
        <location evidence="1">Nucleus</location>
    </subcellularLocation>
</comment>
<feature type="compositionally biased region" description="Basic and acidic residues" evidence="6">
    <location>
        <begin position="124"/>
        <end position="157"/>
    </location>
</feature>
<dbReference type="GO" id="GO:0003676">
    <property type="term" value="F:nucleic acid binding"/>
    <property type="evidence" value="ECO:0007669"/>
    <property type="project" value="InterPro"/>
</dbReference>
<feature type="compositionally biased region" description="Polar residues" evidence="6">
    <location>
        <begin position="165"/>
        <end position="183"/>
    </location>
</feature>
<reference evidence="8 9" key="1">
    <citation type="journal article" date="2020" name="Genomics">
        <title>Complete, high-quality genomes from long-read metagenomic sequencing of two wolf lichen thalli reveals enigmatic genome architecture.</title>
        <authorList>
            <person name="McKenzie S.K."/>
            <person name="Walston R.F."/>
            <person name="Allen J.L."/>
        </authorList>
    </citation>
    <scope>NUCLEOTIDE SEQUENCE [LARGE SCALE GENOMIC DNA]</scope>
    <source>
        <strain evidence="8">WasteWater1</strain>
    </source>
</reference>
<keyword evidence="9" id="KW-1185">Reference proteome</keyword>
<accession>A0A8H6CFG4</accession>
<keyword evidence="4" id="KW-0143">Chaperone</keyword>
<evidence type="ECO:0000313" key="8">
    <source>
        <dbReference type="EMBL" id="KAF6222219.1"/>
    </source>
</evidence>
<dbReference type="InterPro" id="IPR001623">
    <property type="entry name" value="DnaJ_domain"/>
</dbReference>
<feature type="compositionally biased region" description="Basic and acidic residues" evidence="6">
    <location>
        <begin position="88"/>
        <end position="116"/>
    </location>
</feature>
<dbReference type="Proteomes" id="UP000593566">
    <property type="component" value="Unassembled WGS sequence"/>
</dbReference>
<dbReference type="SUPFAM" id="SSF46565">
    <property type="entry name" value="Chaperone J-domain"/>
    <property type="match status" value="1"/>
</dbReference>
<dbReference type="GO" id="GO:0000390">
    <property type="term" value="P:spliceosomal complex disassembly"/>
    <property type="evidence" value="ECO:0007669"/>
    <property type="project" value="TreeGrafter"/>
</dbReference>
<feature type="region of interest" description="Disordered" evidence="6">
    <location>
        <begin position="380"/>
        <end position="399"/>
    </location>
</feature>
<dbReference type="InterPro" id="IPR018253">
    <property type="entry name" value="DnaJ_domain_CS"/>
</dbReference>
<evidence type="ECO:0000256" key="3">
    <source>
        <dbReference type="ARBA" id="ARBA00022490"/>
    </source>
</evidence>
<dbReference type="GO" id="GO:0005681">
    <property type="term" value="C:spliceosomal complex"/>
    <property type="evidence" value="ECO:0007669"/>
    <property type="project" value="TreeGrafter"/>
</dbReference>
<feature type="region of interest" description="Disordered" evidence="6">
    <location>
        <begin position="87"/>
        <end position="185"/>
    </location>
</feature>
<dbReference type="InterPro" id="IPR052094">
    <property type="entry name" value="Pre-mRNA-splicing_ERAD"/>
</dbReference>
<dbReference type="GO" id="GO:0005737">
    <property type="term" value="C:cytoplasm"/>
    <property type="evidence" value="ECO:0007669"/>
    <property type="project" value="UniProtKB-SubCell"/>
</dbReference>
<dbReference type="InterPro" id="IPR035979">
    <property type="entry name" value="RBD_domain_sf"/>
</dbReference>
<proteinExistence type="predicted"/>
<keyword evidence="5" id="KW-0539">Nucleus</keyword>
<evidence type="ECO:0000259" key="7">
    <source>
        <dbReference type="PROSITE" id="PS50076"/>
    </source>
</evidence>
<keyword evidence="3" id="KW-0963">Cytoplasm</keyword>
<evidence type="ECO:0000256" key="5">
    <source>
        <dbReference type="ARBA" id="ARBA00023242"/>
    </source>
</evidence>
<dbReference type="SUPFAM" id="SSF54928">
    <property type="entry name" value="RNA-binding domain, RBD"/>
    <property type="match status" value="1"/>
</dbReference>